<keyword evidence="1" id="KW-0472">Membrane</keyword>
<reference evidence="3 4" key="1">
    <citation type="journal article" date="2016" name="Genome Announc.">
        <title>First Complete Genome Sequence of a Subdivision 6 Acidobacterium Strain.</title>
        <authorList>
            <person name="Huang S."/>
            <person name="Vieira S."/>
            <person name="Bunk B."/>
            <person name="Riedel T."/>
            <person name="Sproer C."/>
            <person name="Overmann J."/>
        </authorList>
    </citation>
    <scope>NUCLEOTIDE SEQUENCE [LARGE SCALE GENOMIC DNA]</scope>
    <source>
        <strain evidence="4">DSM 100886 HEG_-6_39</strain>
    </source>
</reference>
<dbReference type="SUPFAM" id="SSF52540">
    <property type="entry name" value="P-loop containing nucleoside triphosphate hydrolases"/>
    <property type="match status" value="1"/>
</dbReference>
<dbReference type="InterPro" id="IPR027417">
    <property type="entry name" value="P-loop_NTPase"/>
</dbReference>
<name>A0A143PFS9_LUTPR</name>
<dbReference type="Pfam" id="PF01926">
    <property type="entry name" value="MMR_HSR1"/>
    <property type="match status" value="1"/>
</dbReference>
<feature type="transmembrane region" description="Helical" evidence="1">
    <location>
        <begin position="477"/>
        <end position="496"/>
    </location>
</feature>
<evidence type="ECO:0000259" key="2">
    <source>
        <dbReference type="Pfam" id="PF01926"/>
    </source>
</evidence>
<dbReference type="PANTHER" id="PTHR43681:SF1">
    <property type="entry name" value="SARCALUMENIN"/>
    <property type="match status" value="1"/>
</dbReference>
<keyword evidence="4" id="KW-1185">Reference proteome</keyword>
<dbReference type="PANTHER" id="PTHR43681">
    <property type="entry name" value="TRANSMEMBRANE GTPASE FZO"/>
    <property type="match status" value="1"/>
</dbReference>
<dbReference type="InterPro" id="IPR006073">
    <property type="entry name" value="GTP-bd"/>
</dbReference>
<reference evidence="4" key="2">
    <citation type="submission" date="2016-04" db="EMBL/GenBank/DDBJ databases">
        <title>First Complete Genome Sequence of a Subdivision 6 Acidobacterium.</title>
        <authorList>
            <person name="Huang S."/>
            <person name="Vieira S."/>
            <person name="Bunk B."/>
            <person name="Riedel T."/>
            <person name="Sproeer C."/>
            <person name="Overmann J."/>
        </authorList>
    </citation>
    <scope>NUCLEOTIDE SEQUENCE [LARGE SCALE GENOMIC DNA]</scope>
    <source>
        <strain evidence="4">DSM 100886 HEG_-6_39</strain>
    </source>
</reference>
<dbReference type="EMBL" id="CP015136">
    <property type="protein sequence ID" value="AMY07113.1"/>
    <property type="molecule type" value="Genomic_DNA"/>
</dbReference>
<dbReference type="AlphaFoldDB" id="A0A143PFS9"/>
<evidence type="ECO:0000313" key="3">
    <source>
        <dbReference type="EMBL" id="AMY07113.1"/>
    </source>
</evidence>
<dbReference type="Gene3D" id="3.40.50.300">
    <property type="entry name" value="P-loop containing nucleotide triphosphate hydrolases"/>
    <property type="match status" value="1"/>
</dbReference>
<dbReference type="PATRIC" id="fig|1813736.3.peg.293"/>
<dbReference type="InterPro" id="IPR051943">
    <property type="entry name" value="TRAFAC_Dynamin-like_GTPase"/>
</dbReference>
<organism evidence="3 4">
    <name type="scientific">Luteitalea pratensis</name>
    <dbReference type="NCBI Taxonomy" id="1855912"/>
    <lineage>
        <taxon>Bacteria</taxon>
        <taxon>Pseudomonadati</taxon>
        <taxon>Acidobacteriota</taxon>
        <taxon>Vicinamibacteria</taxon>
        <taxon>Vicinamibacterales</taxon>
        <taxon>Vicinamibacteraceae</taxon>
        <taxon>Luteitalea</taxon>
    </lineage>
</organism>
<dbReference type="RefSeq" id="WP_110169106.1">
    <property type="nucleotide sequence ID" value="NZ_CP015136.1"/>
</dbReference>
<dbReference type="GO" id="GO:0005525">
    <property type="term" value="F:GTP binding"/>
    <property type="evidence" value="ECO:0007669"/>
    <property type="project" value="InterPro"/>
</dbReference>
<protein>
    <submittedName>
        <fullName evidence="3">Isoniazid-induced protein IniA</fullName>
    </submittedName>
</protein>
<dbReference type="Proteomes" id="UP000076079">
    <property type="component" value="Chromosome"/>
</dbReference>
<dbReference type="KEGG" id="abac:LuPra_00280"/>
<dbReference type="NCBIfam" id="TIGR00231">
    <property type="entry name" value="small_GTP"/>
    <property type="match status" value="1"/>
</dbReference>
<keyword evidence="1" id="KW-1133">Transmembrane helix</keyword>
<dbReference type="CDD" id="cd09912">
    <property type="entry name" value="DLP_2"/>
    <property type="match status" value="1"/>
</dbReference>
<sequence length="578" mass="64281">MVSALLRPEDQQLVNDERRALEALRDVLVRLDAAPDNLDALRQSIHQLDELFLVVIVGEFNAGKSAFINALLGAPVLEEGVTPTTAQVHLLQHGDTTTRVERSDHLHVITAPVEFLREIAIVDTPGTNAVIREHEAITADFVPRSDLVLFVTSADRPFTESERQFLAVIRDWGKKVVIVINKVDLLETAADLQKVLDFVAEHAQVALGSAPDTFPVSAKLAMRAKRGQPDLWAASRFEALERYIHDRLDQRERLRLKLANPIGIGTALASRYLEVTNGRLGLLQDDLRLLDDVEKQHAVYRTDMDRQFELRMGEIDNVLLQMEQRGHVYFDDMLRIGRVMDLLNKARVQEGFVRDVVADAPVQIERKVSELIDWMVSADLRQWQQVHGHLADRRLQYRDRIVGDPELATFHLERGRLLDSVGREAQRVVESFDRQREAATLAEGARNAVAASAAVGAGAVGLGTLVTIAASTAAADVTGILLAGVIATVGLFIVPARRRKAKEDLRQKVADLRETLSGALRTQFQQEAHRSTERLNEGVAPYSRFVRAEQQALTSVRDALGDVQATMTSLRARIDAVT</sequence>
<keyword evidence="1" id="KW-0812">Transmembrane</keyword>
<proteinExistence type="predicted"/>
<dbReference type="STRING" id="1855912.LuPra_00280"/>
<feature type="domain" description="G" evidence="2">
    <location>
        <begin position="54"/>
        <end position="182"/>
    </location>
</feature>
<accession>A0A143PFS9</accession>
<dbReference type="OrthoDB" id="3650305at2"/>
<evidence type="ECO:0000313" key="4">
    <source>
        <dbReference type="Proteomes" id="UP000076079"/>
    </source>
</evidence>
<dbReference type="InterPro" id="IPR005225">
    <property type="entry name" value="Small_GTP-bd"/>
</dbReference>
<gene>
    <name evidence="3" type="primary">iniA</name>
    <name evidence="3" type="ORF">LuPra_00280</name>
</gene>
<evidence type="ECO:0000256" key="1">
    <source>
        <dbReference type="SAM" id="Phobius"/>
    </source>
</evidence>